<feature type="binding site" evidence="5">
    <location>
        <position position="194"/>
    </location>
    <ligand>
        <name>Zn(2+)</name>
        <dbReference type="ChEBI" id="CHEBI:29105"/>
    </ligand>
</feature>
<keyword evidence="2 4" id="KW-0129">CBS domain</keyword>
<dbReference type="GO" id="GO:0046872">
    <property type="term" value="F:metal ion binding"/>
    <property type="evidence" value="ECO:0007669"/>
    <property type="project" value="UniProtKB-KW"/>
</dbReference>
<gene>
    <name evidence="8" type="ORF">RE476_10375</name>
</gene>
<sequence>MVLKVQDGMETDISIMDIQNEMSAREIMSKDIFGIDVTASVLDVARKMAENDTGSIIVNEDGDSVGIITEHDIITKTVIRNVLPAEMTAREIMSTPIIAINPATNIIQAAEMMVKSNIRRLAVMEGDQIVGMVTDRDIIAIAPGLNTILEGLIELHHENNVHQEPELERGICQRCGAFVDSLTNVNELMLCEDCKEEEGYYD</sequence>
<keyword evidence="5" id="KW-0408">Iron</keyword>
<dbReference type="PANTHER" id="PTHR43080">
    <property type="entry name" value="CBS DOMAIN-CONTAINING PROTEIN CBSX3, MITOCHONDRIAL"/>
    <property type="match status" value="1"/>
</dbReference>
<evidence type="ECO:0000259" key="6">
    <source>
        <dbReference type="PROSITE" id="PS51371"/>
    </source>
</evidence>
<dbReference type="InterPro" id="IPR051257">
    <property type="entry name" value="Diverse_CBS-Domain"/>
</dbReference>
<keyword evidence="3" id="KW-0486">Methionine biosynthesis</keyword>
<protein>
    <submittedName>
        <fullName evidence="8">CBS domain-containing protein</fullName>
    </submittedName>
</protein>
<reference evidence="8" key="1">
    <citation type="submission" date="2023-08" db="EMBL/GenBank/DDBJ databases">
        <title>Methanolobus mangrovi sp. nov. and Methanolobus sediminis sp. nov, two novel methylotrophic methanogens isolated from mangrove sediments in China.</title>
        <authorList>
            <person name="Zhou J."/>
        </authorList>
    </citation>
    <scope>NUCLEOTIDE SEQUENCE</scope>
    <source>
        <strain evidence="8">FTZ2</strain>
    </source>
</reference>
<evidence type="ECO:0000256" key="5">
    <source>
        <dbReference type="PROSITE-ProRule" id="PRU01249"/>
    </source>
</evidence>
<dbReference type="PROSITE" id="PS51901">
    <property type="entry name" value="ACP_MB"/>
    <property type="match status" value="1"/>
</dbReference>
<feature type="domain" description="CBS" evidence="6">
    <location>
        <begin position="93"/>
        <end position="148"/>
    </location>
</feature>
<dbReference type="PROSITE" id="PS51371">
    <property type="entry name" value="CBS"/>
    <property type="match status" value="2"/>
</dbReference>
<dbReference type="SUPFAM" id="SSF54631">
    <property type="entry name" value="CBS-domain pair"/>
    <property type="match status" value="1"/>
</dbReference>
<feature type="binding site" evidence="5">
    <location>
        <position position="194"/>
    </location>
    <ligand>
        <name>Fe cation</name>
        <dbReference type="ChEBI" id="CHEBI:24875"/>
    </ligand>
</feature>
<evidence type="ECO:0000313" key="9">
    <source>
        <dbReference type="Proteomes" id="UP001183006"/>
    </source>
</evidence>
<dbReference type="PANTHER" id="PTHR43080:SF2">
    <property type="entry name" value="CBS DOMAIN-CONTAINING PROTEIN"/>
    <property type="match status" value="1"/>
</dbReference>
<evidence type="ECO:0000256" key="3">
    <source>
        <dbReference type="ARBA" id="ARBA00023167"/>
    </source>
</evidence>
<dbReference type="EMBL" id="CP133594">
    <property type="protein sequence ID" value="WMW21778.1"/>
    <property type="molecule type" value="Genomic_DNA"/>
</dbReference>
<dbReference type="InterPro" id="IPR046342">
    <property type="entry name" value="CBS_dom_sf"/>
</dbReference>
<feature type="domain" description="ACP-type MB" evidence="7">
    <location>
        <begin position="167"/>
        <end position="201"/>
    </location>
</feature>
<evidence type="ECO:0000256" key="2">
    <source>
        <dbReference type="ARBA" id="ARBA00023122"/>
    </source>
</evidence>
<dbReference type="Gene3D" id="3.10.580.10">
    <property type="entry name" value="CBS-domain"/>
    <property type="match status" value="1"/>
</dbReference>
<accession>A0AA51UEQ6</accession>
<feature type="binding site" evidence="5">
    <location>
        <position position="172"/>
    </location>
    <ligand>
        <name>Zn(2+)</name>
        <dbReference type="ChEBI" id="CHEBI:29105"/>
    </ligand>
</feature>
<keyword evidence="1" id="KW-0028">Amino-acid biosynthesis</keyword>
<dbReference type="KEGG" id="mmav:RE476_10375"/>
<evidence type="ECO:0000259" key="7">
    <source>
        <dbReference type="PROSITE" id="PS51901"/>
    </source>
</evidence>
<feature type="binding site" evidence="5">
    <location>
        <position position="191"/>
    </location>
    <ligand>
        <name>Fe cation</name>
        <dbReference type="ChEBI" id="CHEBI:24875"/>
    </ligand>
</feature>
<feature type="binding site" evidence="5">
    <location>
        <position position="172"/>
    </location>
    <ligand>
        <name>Fe cation</name>
        <dbReference type="ChEBI" id="CHEBI:24875"/>
    </ligand>
</feature>
<evidence type="ECO:0000313" key="8">
    <source>
        <dbReference type="EMBL" id="WMW21778.1"/>
    </source>
</evidence>
<feature type="binding site" evidence="5">
    <location>
        <position position="175"/>
    </location>
    <ligand>
        <name>Fe cation</name>
        <dbReference type="ChEBI" id="CHEBI:24875"/>
    </ligand>
</feature>
<feature type="binding site" evidence="5">
    <location>
        <position position="191"/>
    </location>
    <ligand>
        <name>Zn(2+)</name>
        <dbReference type="ChEBI" id="CHEBI:29105"/>
    </ligand>
</feature>
<dbReference type="GeneID" id="84230550"/>
<keyword evidence="5" id="KW-0862">Zinc</keyword>
<dbReference type="InterPro" id="IPR000644">
    <property type="entry name" value="CBS_dom"/>
</dbReference>
<evidence type="ECO:0000256" key="4">
    <source>
        <dbReference type="PROSITE-ProRule" id="PRU00703"/>
    </source>
</evidence>
<evidence type="ECO:0000256" key="1">
    <source>
        <dbReference type="ARBA" id="ARBA00022605"/>
    </source>
</evidence>
<dbReference type="SMART" id="SM00116">
    <property type="entry name" value="CBS"/>
    <property type="match status" value="2"/>
</dbReference>
<name>A0AA51UEQ6_9EURY</name>
<proteinExistence type="predicted"/>
<dbReference type="GO" id="GO:0009086">
    <property type="term" value="P:methionine biosynthetic process"/>
    <property type="evidence" value="ECO:0007669"/>
    <property type="project" value="UniProtKB-KW"/>
</dbReference>
<organism evidence="8 9">
    <name type="scientific">Methanolobus mangrovi</name>
    <dbReference type="NCBI Taxonomy" id="3072977"/>
    <lineage>
        <taxon>Archaea</taxon>
        <taxon>Methanobacteriati</taxon>
        <taxon>Methanobacteriota</taxon>
        <taxon>Stenosarchaea group</taxon>
        <taxon>Methanomicrobia</taxon>
        <taxon>Methanosarcinales</taxon>
        <taxon>Methanosarcinaceae</taxon>
        <taxon>Methanolobus</taxon>
    </lineage>
</organism>
<keyword evidence="9" id="KW-1185">Reference proteome</keyword>
<feature type="domain" description="CBS" evidence="6">
    <location>
        <begin position="28"/>
        <end position="86"/>
    </location>
</feature>
<dbReference type="RefSeq" id="WP_309307569.1">
    <property type="nucleotide sequence ID" value="NZ_CP133594.1"/>
</dbReference>
<feature type="binding site" evidence="5">
    <location>
        <position position="175"/>
    </location>
    <ligand>
        <name>Zn(2+)</name>
        <dbReference type="ChEBI" id="CHEBI:29105"/>
    </ligand>
</feature>
<dbReference type="Pfam" id="PF00571">
    <property type="entry name" value="CBS"/>
    <property type="match status" value="2"/>
</dbReference>
<dbReference type="InterPro" id="IPR044065">
    <property type="entry name" value="ACP_MB"/>
</dbReference>
<dbReference type="AlphaFoldDB" id="A0AA51UEQ6"/>
<dbReference type="Proteomes" id="UP001183006">
    <property type="component" value="Chromosome"/>
</dbReference>
<keyword evidence="5" id="KW-0479">Metal-binding</keyword>